<dbReference type="Proteomes" id="UP000830671">
    <property type="component" value="Chromosome 6"/>
</dbReference>
<feature type="compositionally biased region" description="Polar residues" evidence="1">
    <location>
        <begin position="11"/>
        <end position="21"/>
    </location>
</feature>
<dbReference type="RefSeq" id="XP_049148229.1">
    <property type="nucleotide sequence ID" value="XM_049291084.1"/>
</dbReference>
<evidence type="ECO:0000256" key="1">
    <source>
        <dbReference type="SAM" id="MobiDB-lite"/>
    </source>
</evidence>
<name>A0A9Q8WK55_9PEZI</name>
<organism evidence="3 4">
    <name type="scientific">Colletotrichum lupini</name>
    <dbReference type="NCBI Taxonomy" id="145971"/>
    <lineage>
        <taxon>Eukaryota</taxon>
        <taxon>Fungi</taxon>
        <taxon>Dikarya</taxon>
        <taxon>Ascomycota</taxon>
        <taxon>Pezizomycotina</taxon>
        <taxon>Sordariomycetes</taxon>
        <taxon>Hypocreomycetidae</taxon>
        <taxon>Glomerellales</taxon>
        <taxon>Glomerellaceae</taxon>
        <taxon>Colletotrichum</taxon>
        <taxon>Colletotrichum acutatum species complex</taxon>
    </lineage>
</organism>
<reference evidence="3" key="1">
    <citation type="journal article" date="2021" name="Mol. Plant Microbe Interact.">
        <title>Complete Genome Sequence of the Plant-Pathogenic Fungus Colletotrichum lupini.</title>
        <authorList>
            <person name="Baroncelli R."/>
            <person name="Pensec F."/>
            <person name="Da Lio D."/>
            <person name="Boufleur T."/>
            <person name="Vicente I."/>
            <person name="Sarrocco S."/>
            <person name="Picot A."/>
            <person name="Baraldi E."/>
            <person name="Sukno S."/>
            <person name="Thon M."/>
            <person name="Le Floch G."/>
        </authorList>
    </citation>
    <scope>NUCLEOTIDE SEQUENCE</scope>
    <source>
        <strain evidence="3">IMI 504893</strain>
    </source>
</reference>
<proteinExistence type="predicted"/>
<dbReference type="EMBL" id="CP019478">
    <property type="protein sequence ID" value="UQC86618.1"/>
    <property type="molecule type" value="Genomic_DNA"/>
</dbReference>
<feature type="region of interest" description="Disordered" evidence="1">
    <location>
        <begin position="137"/>
        <end position="167"/>
    </location>
</feature>
<gene>
    <name evidence="3" type="ORF">CLUP02_12120</name>
</gene>
<accession>A0A9Q8WK55</accession>
<evidence type="ECO:0000313" key="4">
    <source>
        <dbReference type="Proteomes" id="UP000830671"/>
    </source>
</evidence>
<keyword evidence="2" id="KW-0812">Transmembrane</keyword>
<dbReference type="GeneID" id="73346094"/>
<keyword evidence="4" id="KW-1185">Reference proteome</keyword>
<dbReference type="KEGG" id="clup:CLUP02_12120"/>
<sequence>MEPDRPGRRGSASTNETTQRSLKAEIRPAELCRRLSSHLRKFKKILQFIFVAGISGTALTVGALVHLDLLGKQRNPRDLIGQWLLTLGSNRKDTRHIASLTKYLATGERDKKVSRSSGGHAAAVGAASFPTEGLKDPELNGDALFPSEPNKTDSIKSRRRPLSAPEPPRSPYLPLLVVVVGQASNLRPLLSPLLSTGIDPL</sequence>
<evidence type="ECO:0000313" key="3">
    <source>
        <dbReference type="EMBL" id="UQC86618.1"/>
    </source>
</evidence>
<keyword evidence="2" id="KW-0472">Membrane</keyword>
<keyword evidence="2" id="KW-1133">Transmembrane helix</keyword>
<feature type="transmembrane region" description="Helical" evidence="2">
    <location>
        <begin position="45"/>
        <end position="67"/>
    </location>
</feature>
<dbReference type="AlphaFoldDB" id="A0A9Q8WK55"/>
<protein>
    <submittedName>
        <fullName evidence="3">Uncharacterized protein</fullName>
    </submittedName>
</protein>
<evidence type="ECO:0000256" key="2">
    <source>
        <dbReference type="SAM" id="Phobius"/>
    </source>
</evidence>
<feature type="region of interest" description="Disordered" evidence="1">
    <location>
        <begin position="1"/>
        <end position="22"/>
    </location>
</feature>